<dbReference type="GO" id="GO:0008233">
    <property type="term" value="F:peptidase activity"/>
    <property type="evidence" value="ECO:0007669"/>
    <property type="project" value="UniProtKB-KW"/>
</dbReference>
<dbReference type="Pfam" id="PF00078">
    <property type="entry name" value="RVT_1"/>
    <property type="match status" value="1"/>
</dbReference>
<evidence type="ECO:0000259" key="8">
    <source>
        <dbReference type="Pfam" id="PF00078"/>
    </source>
</evidence>
<evidence type="ECO:0000256" key="2">
    <source>
        <dbReference type="ARBA" id="ARBA00022679"/>
    </source>
</evidence>
<evidence type="ECO:0000256" key="7">
    <source>
        <dbReference type="ARBA" id="ARBA00022918"/>
    </source>
</evidence>
<dbReference type="FunFam" id="3.10.10.10:FF:000007">
    <property type="entry name" value="Retrovirus-related Pol polyprotein from transposon 17.6-like Protein"/>
    <property type="match status" value="1"/>
</dbReference>
<dbReference type="GO" id="GO:0003964">
    <property type="term" value="F:RNA-directed DNA polymerase activity"/>
    <property type="evidence" value="ECO:0007669"/>
    <property type="project" value="UniProtKB-KW"/>
</dbReference>
<keyword evidence="10" id="KW-1185">Reference proteome</keyword>
<protein>
    <submittedName>
        <fullName evidence="9">Uncharacterized protein LOC109003301</fullName>
    </submittedName>
</protein>
<dbReference type="Proteomes" id="UP000485058">
    <property type="component" value="Unassembled WGS sequence"/>
</dbReference>
<keyword evidence="5" id="KW-0255">Endonuclease</keyword>
<keyword evidence="6" id="KW-0378">Hydrolase</keyword>
<evidence type="ECO:0000256" key="6">
    <source>
        <dbReference type="ARBA" id="ARBA00022801"/>
    </source>
</evidence>
<dbReference type="AlphaFoldDB" id="A0A6A0AD45"/>
<accession>A0A6A0AD45</accession>
<evidence type="ECO:0000313" key="10">
    <source>
        <dbReference type="Proteomes" id="UP000485058"/>
    </source>
</evidence>
<dbReference type="PANTHER" id="PTHR24559">
    <property type="entry name" value="TRANSPOSON TY3-I GAG-POL POLYPROTEIN"/>
    <property type="match status" value="1"/>
</dbReference>
<evidence type="ECO:0000256" key="3">
    <source>
        <dbReference type="ARBA" id="ARBA00022695"/>
    </source>
</evidence>
<dbReference type="GO" id="GO:0006508">
    <property type="term" value="P:proteolysis"/>
    <property type="evidence" value="ECO:0007669"/>
    <property type="project" value="UniProtKB-KW"/>
</dbReference>
<evidence type="ECO:0000256" key="1">
    <source>
        <dbReference type="ARBA" id="ARBA00022670"/>
    </source>
</evidence>
<dbReference type="EMBL" id="BLLF01005148">
    <property type="protein sequence ID" value="GFH30789.1"/>
    <property type="molecule type" value="Genomic_DNA"/>
</dbReference>
<dbReference type="CDD" id="cd01647">
    <property type="entry name" value="RT_LTR"/>
    <property type="match status" value="1"/>
</dbReference>
<keyword evidence="2" id="KW-0808">Transferase</keyword>
<keyword evidence="4" id="KW-0540">Nuclease</keyword>
<dbReference type="InterPro" id="IPR053134">
    <property type="entry name" value="RNA-dir_DNA_polymerase"/>
</dbReference>
<gene>
    <name evidence="9" type="ORF">HaLaN_29709</name>
</gene>
<comment type="caution">
    <text evidence="9">The sequence shown here is derived from an EMBL/GenBank/DDBJ whole genome shotgun (WGS) entry which is preliminary data.</text>
</comment>
<dbReference type="SUPFAM" id="SSF56672">
    <property type="entry name" value="DNA/RNA polymerases"/>
    <property type="match status" value="1"/>
</dbReference>
<keyword evidence="3" id="KW-0548">Nucleotidyltransferase</keyword>
<feature type="domain" description="Reverse transcriptase" evidence="8">
    <location>
        <begin position="21"/>
        <end position="121"/>
    </location>
</feature>
<keyword evidence="7" id="KW-0695">RNA-directed DNA polymerase</keyword>
<dbReference type="GO" id="GO:0004519">
    <property type="term" value="F:endonuclease activity"/>
    <property type="evidence" value="ECO:0007669"/>
    <property type="project" value="UniProtKB-KW"/>
</dbReference>
<organism evidence="9 10">
    <name type="scientific">Haematococcus lacustris</name>
    <name type="common">Green alga</name>
    <name type="synonym">Haematococcus pluvialis</name>
    <dbReference type="NCBI Taxonomy" id="44745"/>
    <lineage>
        <taxon>Eukaryota</taxon>
        <taxon>Viridiplantae</taxon>
        <taxon>Chlorophyta</taxon>
        <taxon>core chlorophytes</taxon>
        <taxon>Chlorophyceae</taxon>
        <taxon>CS clade</taxon>
        <taxon>Chlamydomonadales</taxon>
        <taxon>Haematococcaceae</taxon>
        <taxon>Haematococcus</taxon>
    </lineage>
</organism>
<keyword evidence="1" id="KW-0645">Protease</keyword>
<evidence type="ECO:0000313" key="9">
    <source>
        <dbReference type="EMBL" id="GFH30789.1"/>
    </source>
</evidence>
<dbReference type="InterPro" id="IPR043502">
    <property type="entry name" value="DNA/RNA_pol_sf"/>
</dbReference>
<reference evidence="9 10" key="1">
    <citation type="submission" date="2020-02" db="EMBL/GenBank/DDBJ databases">
        <title>Draft genome sequence of Haematococcus lacustris strain NIES-144.</title>
        <authorList>
            <person name="Morimoto D."/>
            <person name="Nakagawa S."/>
            <person name="Yoshida T."/>
            <person name="Sawayama S."/>
        </authorList>
    </citation>
    <scope>NUCLEOTIDE SEQUENCE [LARGE SCALE GENOMIC DNA]</scope>
    <source>
        <strain evidence="9 10">NIES-144</strain>
    </source>
</reference>
<proteinExistence type="predicted"/>
<sequence length="215" mass="24372">MQEKGFIRPSTSPYASSVLFVRKKDGTFRMCIDYRPLNRITIKNKYPLPRVDNLLDRLHGATVFSKIDLRQGYHQIRIAPEDIPKTAFRTRYGHFEFTVMPFGLCNAPATFQRLMNDIFRQELDDCAHWRQGRASSVCQRPAGAPRERQPVVGVVLGLRVHQQWCAWPCPRLWSRVLPGCLAILGLQATLCCRVTMHALMCHAAHRAAGAGCPGI</sequence>
<evidence type="ECO:0000256" key="4">
    <source>
        <dbReference type="ARBA" id="ARBA00022722"/>
    </source>
</evidence>
<name>A0A6A0AD45_HAELA</name>
<evidence type="ECO:0000256" key="5">
    <source>
        <dbReference type="ARBA" id="ARBA00022759"/>
    </source>
</evidence>
<dbReference type="PANTHER" id="PTHR24559:SF444">
    <property type="entry name" value="REVERSE TRANSCRIPTASE DOMAIN-CONTAINING PROTEIN"/>
    <property type="match status" value="1"/>
</dbReference>
<dbReference type="InterPro" id="IPR000477">
    <property type="entry name" value="RT_dom"/>
</dbReference>
<dbReference type="Gene3D" id="3.10.10.10">
    <property type="entry name" value="HIV Type 1 Reverse Transcriptase, subunit A, domain 1"/>
    <property type="match status" value="1"/>
</dbReference>